<dbReference type="GO" id="GO:0016020">
    <property type="term" value="C:membrane"/>
    <property type="evidence" value="ECO:0007669"/>
    <property type="project" value="InterPro"/>
</dbReference>
<name>A0A5M3WMA0_9ACTN</name>
<reference evidence="3 4" key="1">
    <citation type="submission" date="2019-10" db="EMBL/GenBank/DDBJ databases">
        <title>Whole genome shotgun sequence of Acrocarpospora macrocephala NBRC 16266.</title>
        <authorList>
            <person name="Ichikawa N."/>
            <person name="Kimura A."/>
            <person name="Kitahashi Y."/>
            <person name="Komaki H."/>
            <person name="Oguchi A."/>
        </authorList>
    </citation>
    <scope>NUCLEOTIDE SEQUENCE [LARGE SCALE GENOMIC DNA]</scope>
    <source>
        <strain evidence="3 4">NBRC 16266</strain>
    </source>
</reference>
<comment type="caution">
    <text evidence="3">The sequence shown here is derived from an EMBL/GenBank/DDBJ whole genome shotgun (WGS) entry which is preliminary data.</text>
</comment>
<evidence type="ECO:0000259" key="2">
    <source>
        <dbReference type="SMART" id="SM00900"/>
    </source>
</evidence>
<dbReference type="AlphaFoldDB" id="A0A5M3WMA0"/>
<gene>
    <name evidence="3" type="ORF">Amac_033520</name>
</gene>
<evidence type="ECO:0000313" key="3">
    <source>
        <dbReference type="EMBL" id="GES09756.1"/>
    </source>
</evidence>
<evidence type="ECO:0000256" key="1">
    <source>
        <dbReference type="SAM" id="MobiDB-lite"/>
    </source>
</evidence>
<dbReference type="Gene3D" id="3.90.1010.20">
    <property type="match status" value="1"/>
</dbReference>
<keyword evidence="4" id="KW-1185">Reference proteome</keyword>
<dbReference type="OrthoDB" id="8099475at2"/>
<sequence>MRATLLAIVATVFGLVLLLSFKPHELTAAQPPPAALSQDGPAPAGQVEGDSVDTRWGPVQVAISVAGGKITAIDVLRAPDGNRRDIEINDRALPILTQEALAAQSASIDTVSGATYTSEGYIGSLQSAIDRAGL</sequence>
<dbReference type="RefSeq" id="WP_155355269.1">
    <property type="nucleotide sequence ID" value="NZ_BAAAHL010000027.1"/>
</dbReference>
<dbReference type="InterPro" id="IPR007329">
    <property type="entry name" value="FMN-bd"/>
</dbReference>
<dbReference type="EMBL" id="BLAE01000017">
    <property type="protein sequence ID" value="GES09756.1"/>
    <property type="molecule type" value="Genomic_DNA"/>
</dbReference>
<dbReference type="Pfam" id="PF04205">
    <property type="entry name" value="FMN_bind"/>
    <property type="match status" value="1"/>
</dbReference>
<proteinExistence type="predicted"/>
<evidence type="ECO:0000313" key="4">
    <source>
        <dbReference type="Proteomes" id="UP000331127"/>
    </source>
</evidence>
<feature type="domain" description="FMN-binding" evidence="2">
    <location>
        <begin position="54"/>
        <end position="132"/>
    </location>
</feature>
<dbReference type="Proteomes" id="UP000331127">
    <property type="component" value="Unassembled WGS sequence"/>
</dbReference>
<organism evidence="3 4">
    <name type="scientific">Acrocarpospora macrocephala</name>
    <dbReference type="NCBI Taxonomy" id="150177"/>
    <lineage>
        <taxon>Bacteria</taxon>
        <taxon>Bacillati</taxon>
        <taxon>Actinomycetota</taxon>
        <taxon>Actinomycetes</taxon>
        <taxon>Streptosporangiales</taxon>
        <taxon>Streptosporangiaceae</taxon>
        <taxon>Acrocarpospora</taxon>
    </lineage>
</organism>
<dbReference type="SMART" id="SM00900">
    <property type="entry name" value="FMN_bind"/>
    <property type="match status" value="1"/>
</dbReference>
<dbReference type="GO" id="GO:0010181">
    <property type="term" value="F:FMN binding"/>
    <property type="evidence" value="ECO:0007669"/>
    <property type="project" value="InterPro"/>
</dbReference>
<protein>
    <submittedName>
        <fullName evidence="3">FMN-binding protein</fullName>
    </submittedName>
</protein>
<accession>A0A5M3WMA0</accession>
<feature type="region of interest" description="Disordered" evidence="1">
    <location>
        <begin position="30"/>
        <end position="53"/>
    </location>
</feature>